<name>A0A5C5XNY5_9PLAN</name>
<evidence type="ECO:0000259" key="4">
    <source>
        <dbReference type="PROSITE" id="PS50075"/>
    </source>
</evidence>
<dbReference type="InterPro" id="IPR003231">
    <property type="entry name" value="ACP"/>
</dbReference>
<keyword evidence="2" id="KW-0597">Phosphoprotein</keyword>
<dbReference type="PANTHER" id="PTHR20863:SF76">
    <property type="entry name" value="CARRIER DOMAIN-CONTAINING PROTEIN"/>
    <property type="match status" value="1"/>
</dbReference>
<dbReference type="PROSITE" id="PS50075">
    <property type="entry name" value="CARRIER"/>
    <property type="match status" value="1"/>
</dbReference>
<feature type="transmembrane region" description="Helical" evidence="3">
    <location>
        <begin position="141"/>
        <end position="161"/>
    </location>
</feature>
<sequence>MGLDAVEIVMDVEDHFGISIQNTEAERVRTVGDLVALIQSRIEAAHLATCPTLKSFLCLRSTVRKLTSDETLRIRTGTRVVDVMNRSQRRRLWTQLDDILGTAPPGLRRPPTLRKLLALLVLTAIVIAIVAAVAIDVAILPLTLALAAIVTLVLHVITVPFRIYPPDTLSTFGGLARRIAGVTVATKQLHLGSVDAILDELRPIVVDTLGVDSSEVVLNARFVEDLGMG</sequence>
<dbReference type="InterPro" id="IPR009081">
    <property type="entry name" value="PP-bd_ACP"/>
</dbReference>
<accession>A0A5C5XNY5</accession>
<dbReference type="AlphaFoldDB" id="A0A5C5XNY5"/>
<dbReference type="SUPFAM" id="SSF47336">
    <property type="entry name" value="ACP-like"/>
    <property type="match status" value="1"/>
</dbReference>
<dbReference type="GO" id="GO:0009245">
    <property type="term" value="P:lipid A biosynthetic process"/>
    <property type="evidence" value="ECO:0007669"/>
    <property type="project" value="TreeGrafter"/>
</dbReference>
<feature type="transmembrane region" description="Helical" evidence="3">
    <location>
        <begin position="116"/>
        <end position="135"/>
    </location>
</feature>
<dbReference type="EMBL" id="SJPL01000005">
    <property type="protein sequence ID" value="TWT64907.1"/>
    <property type="molecule type" value="Genomic_DNA"/>
</dbReference>
<keyword evidence="6" id="KW-1185">Reference proteome</keyword>
<evidence type="ECO:0000256" key="1">
    <source>
        <dbReference type="ARBA" id="ARBA00022450"/>
    </source>
</evidence>
<dbReference type="GO" id="GO:0000035">
    <property type="term" value="F:acyl binding"/>
    <property type="evidence" value="ECO:0007669"/>
    <property type="project" value="TreeGrafter"/>
</dbReference>
<evidence type="ECO:0000256" key="3">
    <source>
        <dbReference type="SAM" id="Phobius"/>
    </source>
</evidence>
<dbReference type="GO" id="GO:0016020">
    <property type="term" value="C:membrane"/>
    <property type="evidence" value="ECO:0007669"/>
    <property type="project" value="GOC"/>
</dbReference>
<evidence type="ECO:0000313" key="6">
    <source>
        <dbReference type="Proteomes" id="UP000317238"/>
    </source>
</evidence>
<dbReference type="GO" id="GO:0005829">
    <property type="term" value="C:cytosol"/>
    <property type="evidence" value="ECO:0007669"/>
    <property type="project" value="TreeGrafter"/>
</dbReference>
<evidence type="ECO:0000313" key="5">
    <source>
        <dbReference type="EMBL" id="TWT64907.1"/>
    </source>
</evidence>
<protein>
    <submittedName>
        <fullName evidence="5">Acyl carrier protein</fullName>
    </submittedName>
</protein>
<proteinExistence type="predicted"/>
<dbReference type="PANTHER" id="PTHR20863">
    <property type="entry name" value="ACYL CARRIER PROTEIN"/>
    <property type="match status" value="1"/>
</dbReference>
<dbReference type="Gene3D" id="1.10.1200.10">
    <property type="entry name" value="ACP-like"/>
    <property type="match status" value="1"/>
</dbReference>
<dbReference type="RefSeq" id="WP_146441096.1">
    <property type="nucleotide sequence ID" value="NZ_SJPL01000005.1"/>
</dbReference>
<dbReference type="InterPro" id="IPR036736">
    <property type="entry name" value="ACP-like_sf"/>
</dbReference>
<comment type="caution">
    <text evidence="5">The sequence shown here is derived from an EMBL/GenBank/DDBJ whole genome shotgun (WGS) entry which is preliminary data.</text>
</comment>
<dbReference type="Proteomes" id="UP000317238">
    <property type="component" value="Unassembled WGS sequence"/>
</dbReference>
<reference evidence="5 6" key="1">
    <citation type="submission" date="2019-02" db="EMBL/GenBank/DDBJ databases">
        <title>Deep-cultivation of Planctomycetes and their phenomic and genomic characterization uncovers novel biology.</title>
        <authorList>
            <person name="Wiegand S."/>
            <person name="Jogler M."/>
            <person name="Boedeker C."/>
            <person name="Pinto D."/>
            <person name="Vollmers J."/>
            <person name="Rivas-Marin E."/>
            <person name="Kohn T."/>
            <person name="Peeters S.H."/>
            <person name="Heuer A."/>
            <person name="Rast P."/>
            <person name="Oberbeckmann S."/>
            <person name="Bunk B."/>
            <person name="Jeske O."/>
            <person name="Meyerdierks A."/>
            <person name="Storesund J.E."/>
            <person name="Kallscheuer N."/>
            <person name="Luecker S."/>
            <person name="Lage O.M."/>
            <person name="Pohl T."/>
            <person name="Merkel B.J."/>
            <person name="Hornburger P."/>
            <person name="Mueller R.-W."/>
            <person name="Bruemmer F."/>
            <person name="Labrenz M."/>
            <person name="Spormann A.M."/>
            <person name="Op Den Camp H."/>
            <person name="Overmann J."/>
            <person name="Amann R."/>
            <person name="Jetten M.S.M."/>
            <person name="Mascher T."/>
            <person name="Medema M.H."/>
            <person name="Devos D.P."/>
            <person name="Kaster A.-K."/>
            <person name="Ovreas L."/>
            <person name="Rohde M."/>
            <person name="Galperin M.Y."/>
            <person name="Jogler C."/>
        </authorList>
    </citation>
    <scope>NUCLEOTIDE SEQUENCE [LARGE SCALE GENOMIC DNA]</scope>
    <source>
        <strain evidence="5 6">Pan14r</strain>
    </source>
</reference>
<organism evidence="5 6">
    <name type="scientific">Crateriforma conspicua</name>
    <dbReference type="NCBI Taxonomy" id="2527996"/>
    <lineage>
        <taxon>Bacteria</taxon>
        <taxon>Pseudomonadati</taxon>
        <taxon>Planctomycetota</taxon>
        <taxon>Planctomycetia</taxon>
        <taxon>Planctomycetales</taxon>
        <taxon>Planctomycetaceae</taxon>
        <taxon>Crateriforma</taxon>
    </lineage>
</organism>
<keyword evidence="3" id="KW-0472">Membrane</keyword>
<dbReference type="GO" id="GO:0000036">
    <property type="term" value="F:acyl carrier activity"/>
    <property type="evidence" value="ECO:0007669"/>
    <property type="project" value="TreeGrafter"/>
</dbReference>
<keyword evidence="3" id="KW-0812">Transmembrane</keyword>
<feature type="domain" description="Carrier" evidence="4">
    <location>
        <begin position="1"/>
        <end position="42"/>
    </location>
</feature>
<keyword evidence="1" id="KW-0596">Phosphopantetheine</keyword>
<keyword evidence="3" id="KW-1133">Transmembrane helix</keyword>
<gene>
    <name evidence="5" type="primary">acpP_4</name>
    <name evidence="5" type="ORF">Pan14r_54770</name>
</gene>
<dbReference type="OrthoDB" id="291240at2"/>
<evidence type="ECO:0000256" key="2">
    <source>
        <dbReference type="ARBA" id="ARBA00022553"/>
    </source>
</evidence>